<reference evidence="2" key="2">
    <citation type="submission" date="2015-01" db="EMBL/GenBank/DDBJ databases">
        <title>Evolutionary Origins and Diversification of the Mycorrhizal Mutualists.</title>
        <authorList>
            <consortium name="DOE Joint Genome Institute"/>
            <consortium name="Mycorrhizal Genomics Consortium"/>
            <person name="Kohler A."/>
            <person name="Kuo A."/>
            <person name="Nagy L.G."/>
            <person name="Floudas D."/>
            <person name="Copeland A."/>
            <person name="Barry K.W."/>
            <person name="Cichocki N."/>
            <person name="Veneault-Fourrey C."/>
            <person name="LaButti K."/>
            <person name="Lindquist E.A."/>
            <person name="Lipzen A."/>
            <person name="Lundell T."/>
            <person name="Morin E."/>
            <person name="Murat C."/>
            <person name="Riley R."/>
            <person name="Ohm R."/>
            <person name="Sun H."/>
            <person name="Tunlid A."/>
            <person name="Henrissat B."/>
            <person name="Grigoriev I.V."/>
            <person name="Hibbett D.S."/>
            <person name="Martin F."/>
        </authorList>
    </citation>
    <scope>NUCLEOTIDE SEQUENCE [LARGE SCALE GENOMIC DNA]</scope>
    <source>
        <strain evidence="2">441</strain>
    </source>
</reference>
<protein>
    <submittedName>
        <fullName evidence="1">Uncharacterized protein</fullName>
    </submittedName>
</protein>
<dbReference type="Proteomes" id="UP000054018">
    <property type="component" value="Unassembled WGS sequence"/>
</dbReference>
<sequence>MRPTGFDREDPAYCPTVFHVRCPGLGISMDWMKNEDDLALARGSEHTNLALRQPKGISLPANEHVSLLLKALSTRLAGKHLVTATIQCSDFYTVDEDGIRRDSGDGELSTNDRALRTFWLEFDQTPHRPMVTTPQKQGF</sequence>
<dbReference type="OrthoDB" id="2708569at2759"/>
<keyword evidence="2" id="KW-1185">Reference proteome</keyword>
<accession>A0A0C9ZCS8</accession>
<evidence type="ECO:0000313" key="2">
    <source>
        <dbReference type="Proteomes" id="UP000054018"/>
    </source>
</evidence>
<dbReference type="EMBL" id="KN833723">
    <property type="protein sequence ID" value="KIK23744.1"/>
    <property type="molecule type" value="Genomic_DNA"/>
</dbReference>
<name>A0A0C9ZCS8_9AGAM</name>
<organism evidence="1 2">
    <name type="scientific">Pisolithus microcarpus 441</name>
    <dbReference type="NCBI Taxonomy" id="765257"/>
    <lineage>
        <taxon>Eukaryota</taxon>
        <taxon>Fungi</taxon>
        <taxon>Dikarya</taxon>
        <taxon>Basidiomycota</taxon>
        <taxon>Agaricomycotina</taxon>
        <taxon>Agaricomycetes</taxon>
        <taxon>Agaricomycetidae</taxon>
        <taxon>Boletales</taxon>
        <taxon>Sclerodermatineae</taxon>
        <taxon>Pisolithaceae</taxon>
        <taxon>Pisolithus</taxon>
    </lineage>
</organism>
<gene>
    <name evidence="1" type="ORF">PISMIDRAFT_436862</name>
</gene>
<reference evidence="1 2" key="1">
    <citation type="submission" date="2014-04" db="EMBL/GenBank/DDBJ databases">
        <authorList>
            <consortium name="DOE Joint Genome Institute"/>
            <person name="Kuo A."/>
            <person name="Kohler A."/>
            <person name="Costa M.D."/>
            <person name="Nagy L.G."/>
            <person name="Floudas D."/>
            <person name="Copeland A."/>
            <person name="Barry K.W."/>
            <person name="Cichocki N."/>
            <person name="Veneault-Fourrey C."/>
            <person name="LaButti K."/>
            <person name="Lindquist E.A."/>
            <person name="Lipzen A."/>
            <person name="Lundell T."/>
            <person name="Morin E."/>
            <person name="Murat C."/>
            <person name="Sun H."/>
            <person name="Tunlid A."/>
            <person name="Henrissat B."/>
            <person name="Grigoriev I.V."/>
            <person name="Hibbett D.S."/>
            <person name="Martin F."/>
            <person name="Nordberg H.P."/>
            <person name="Cantor M.N."/>
            <person name="Hua S.X."/>
        </authorList>
    </citation>
    <scope>NUCLEOTIDE SEQUENCE [LARGE SCALE GENOMIC DNA]</scope>
    <source>
        <strain evidence="1 2">441</strain>
    </source>
</reference>
<proteinExistence type="predicted"/>
<dbReference type="HOGENOM" id="CLU_1845885_0_0_1"/>
<evidence type="ECO:0000313" key="1">
    <source>
        <dbReference type="EMBL" id="KIK23744.1"/>
    </source>
</evidence>
<dbReference type="AlphaFoldDB" id="A0A0C9ZCS8"/>